<comment type="caution">
    <text evidence="2">The sequence shown here is derived from an EMBL/GenBank/DDBJ whole genome shotgun (WGS) entry which is preliminary data.</text>
</comment>
<evidence type="ECO:0000313" key="2">
    <source>
        <dbReference type="EMBL" id="KAJ8479561.1"/>
    </source>
</evidence>
<evidence type="ECO:0000313" key="3">
    <source>
        <dbReference type="Proteomes" id="UP001222027"/>
    </source>
</evidence>
<keyword evidence="3" id="KW-1185">Reference proteome</keyword>
<name>A0AAV8QLT8_ENSVE</name>
<gene>
    <name evidence="2" type="ORF">OPV22_023288</name>
</gene>
<accession>A0AAV8QLT8</accession>
<protein>
    <submittedName>
        <fullName evidence="2">Uncharacterized protein</fullName>
    </submittedName>
</protein>
<reference evidence="2 3" key="1">
    <citation type="submission" date="2022-12" db="EMBL/GenBank/DDBJ databases">
        <title>Chromosome-scale assembly of the Ensete ventricosum genome.</title>
        <authorList>
            <person name="Dussert Y."/>
            <person name="Stocks J."/>
            <person name="Wendawek A."/>
            <person name="Woldeyes F."/>
            <person name="Nichols R.A."/>
            <person name="Borrell J.S."/>
        </authorList>
    </citation>
    <scope>NUCLEOTIDE SEQUENCE [LARGE SCALE GENOMIC DNA]</scope>
    <source>
        <strain evidence="3">cv. Maze</strain>
        <tissue evidence="2">Seeds</tissue>
    </source>
</reference>
<feature type="compositionally biased region" description="Polar residues" evidence="1">
    <location>
        <begin position="56"/>
        <end position="71"/>
    </location>
</feature>
<dbReference type="AlphaFoldDB" id="A0AAV8QLT8"/>
<dbReference type="EMBL" id="JAQQAF010000006">
    <property type="protein sequence ID" value="KAJ8479561.1"/>
    <property type="molecule type" value="Genomic_DNA"/>
</dbReference>
<dbReference type="Proteomes" id="UP001222027">
    <property type="component" value="Unassembled WGS sequence"/>
</dbReference>
<organism evidence="2 3">
    <name type="scientific">Ensete ventricosum</name>
    <name type="common">Abyssinian banana</name>
    <name type="synonym">Musa ensete</name>
    <dbReference type="NCBI Taxonomy" id="4639"/>
    <lineage>
        <taxon>Eukaryota</taxon>
        <taxon>Viridiplantae</taxon>
        <taxon>Streptophyta</taxon>
        <taxon>Embryophyta</taxon>
        <taxon>Tracheophyta</taxon>
        <taxon>Spermatophyta</taxon>
        <taxon>Magnoliopsida</taxon>
        <taxon>Liliopsida</taxon>
        <taxon>Zingiberales</taxon>
        <taxon>Musaceae</taxon>
        <taxon>Ensete</taxon>
    </lineage>
</organism>
<evidence type="ECO:0000256" key="1">
    <source>
        <dbReference type="SAM" id="MobiDB-lite"/>
    </source>
</evidence>
<feature type="region of interest" description="Disordered" evidence="1">
    <location>
        <begin position="39"/>
        <end position="71"/>
    </location>
</feature>
<proteinExistence type="predicted"/>
<sequence length="71" mass="8256">MEARGDRRKNKNGVEEIENGIWARRWDLDQRIDQKRSMAWKSPERRGPGSQIFHKTFSSSGGLNVTNQKGR</sequence>